<dbReference type="SMART" id="SM00584">
    <property type="entry name" value="TLDc"/>
    <property type="match status" value="1"/>
</dbReference>
<dbReference type="InterPro" id="IPR000719">
    <property type="entry name" value="Prot_kinase_dom"/>
</dbReference>
<dbReference type="InterPro" id="IPR006571">
    <property type="entry name" value="TLDc_dom"/>
</dbReference>
<dbReference type="Gene3D" id="1.10.510.10">
    <property type="entry name" value="Transferase(Phosphotransferase) domain 1"/>
    <property type="match status" value="1"/>
</dbReference>
<dbReference type="PROSITE" id="PS51886">
    <property type="entry name" value="TLDC"/>
    <property type="match status" value="1"/>
</dbReference>
<evidence type="ECO:0000313" key="5">
    <source>
        <dbReference type="EMBL" id="CAF1145011.1"/>
    </source>
</evidence>
<dbReference type="InterPro" id="IPR050198">
    <property type="entry name" value="Non-receptor_tyrosine_kinases"/>
</dbReference>
<dbReference type="InterPro" id="IPR011009">
    <property type="entry name" value="Kinase-like_dom_sf"/>
</dbReference>
<reference evidence="5" key="1">
    <citation type="submission" date="2021-02" db="EMBL/GenBank/DDBJ databases">
        <authorList>
            <person name="Nowell W R."/>
        </authorList>
    </citation>
    <scope>NUCLEOTIDE SEQUENCE</scope>
</reference>
<keyword evidence="7" id="KW-1185">Reference proteome</keyword>
<dbReference type="SUPFAM" id="SSF56112">
    <property type="entry name" value="Protein kinase-like (PK-like)"/>
    <property type="match status" value="1"/>
</dbReference>
<dbReference type="Pfam" id="PF04564">
    <property type="entry name" value="U-box"/>
    <property type="match status" value="1"/>
</dbReference>
<protein>
    <recommendedName>
        <fullName evidence="8">Non-specific serine/threonine protein kinase</fullName>
    </recommendedName>
</protein>
<proteinExistence type="predicted"/>
<evidence type="ECO:0000259" key="4">
    <source>
        <dbReference type="PROSITE" id="PS51886"/>
    </source>
</evidence>
<dbReference type="GO" id="GO:0004842">
    <property type="term" value="F:ubiquitin-protein transferase activity"/>
    <property type="evidence" value="ECO:0007669"/>
    <property type="project" value="InterPro"/>
</dbReference>
<comment type="caution">
    <text evidence="5">The sequence shown here is derived from an EMBL/GenBank/DDBJ whole genome shotgun (WGS) entry which is preliminary data.</text>
</comment>
<dbReference type="InterPro" id="IPR008266">
    <property type="entry name" value="Tyr_kinase_AS"/>
</dbReference>
<dbReference type="OrthoDB" id="25620at2759"/>
<dbReference type="GO" id="GO:0005524">
    <property type="term" value="F:ATP binding"/>
    <property type="evidence" value="ECO:0007669"/>
    <property type="project" value="UniProtKB-KW"/>
</dbReference>
<dbReference type="GO" id="GO:0004672">
    <property type="term" value="F:protein kinase activity"/>
    <property type="evidence" value="ECO:0007669"/>
    <property type="project" value="InterPro"/>
</dbReference>
<dbReference type="PANTHER" id="PTHR24418">
    <property type="entry name" value="TYROSINE-PROTEIN KINASE"/>
    <property type="match status" value="1"/>
</dbReference>
<dbReference type="EMBL" id="CAJNOQ010006713">
    <property type="protein sequence ID" value="CAF1145011.1"/>
    <property type="molecule type" value="Genomic_DNA"/>
</dbReference>
<dbReference type="Pfam" id="PF07534">
    <property type="entry name" value="TLD"/>
    <property type="match status" value="1"/>
</dbReference>
<dbReference type="Proteomes" id="UP000681722">
    <property type="component" value="Unassembled WGS sequence"/>
</dbReference>
<feature type="domain" description="TLDc" evidence="4">
    <location>
        <begin position="354"/>
        <end position="525"/>
    </location>
</feature>
<dbReference type="InterPro" id="IPR003613">
    <property type="entry name" value="Ubox_domain"/>
</dbReference>
<dbReference type="GO" id="GO:0016567">
    <property type="term" value="P:protein ubiquitination"/>
    <property type="evidence" value="ECO:0007669"/>
    <property type="project" value="InterPro"/>
</dbReference>
<dbReference type="EMBL" id="CAJOBC010006714">
    <property type="protein sequence ID" value="CAF3908678.1"/>
    <property type="molecule type" value="Genomic_DNA"/>
</dbReference>
<dbReference type="PROSITE" id="PS50011">
    <property type="entry name" value="PROTEIN_KINASE_DOM"/>
    <property type="match status" value="1"/>
</dbReference>
<dbReference type="InterPro" id="IPR013083">
    <property type="entry name" value="Znf_RING/FYVE/PHD"/>
</dbReference>
<evidence type="ECO:0000313" key="6">
    <source>
        <dbReference type="EMBL" id="CAF3908678.1"/>
    </source>
</evidence>
<dbReference type="InterPro" id="IPR001245">
    <property type="entry name" value="Ser-Thr/Tyr_kinase_cat_dom"/>
</dbReference>
<evidence type="ECO:0008006" key="8">
    <source>
        <dbReference type="Google" id="ProtNLM"/>
    </source>
</evidence>
<dbReference type="Proteomes" id="UP000663829">
    <property type="component" value="Unassembled WGS sequence"/>
</dbReference>
<feature type="domain" description="Protein kinase" evidence="3">
    <location>
        <begin position="59"/>
        <end position="340"/>
    </location>
</feature>
<dbReference type="AlphaFoldDB" id="A0A814SEL2"/>
<evidence type="ECO:0000256" key="2">
    <source>
        <dbReference type="ARBA" id="ARBA00022840"/>
    </source>
</evidence>
<evidence type="ECO:0000313" key="7">
    <source>
        <dbReference type="Proteomes" id="UP000663829"/>
    </source>
</evidence>
<dbReference type="Gene3D" id="3.30.40.10">
    <property type="entry name" value="Zinc/RING finger domain, C3HC4 (zinc finger)"/>
    <property type="match status" value="1"/>
</dbReference>
<dbReference type="Pfam" id="PF07714">
    <property type="entry name" value="PK_Tyr_Ser-Thr"/>
    <property type="match status" value="1"/>
</dbReference>
<dbReference type="PROSITE" id="PS00109">
    <property type="entry name" value="PROTEIN_KINASE_TYR"/>
    <property type="match status" value="1"/>
</dbReference>
<name>A0A814SEL2_9BILA</name>
<dbReference type="SUPFAM" id="SSF57850">
    <property type="entry name" value="RING/U-box"/>
    <property type="match status" value="1"/>
</dbReference>
<evidence type="ECO:0000259" key="3">
    <source>
        <dbReference type="PROSITE" id="PS50011"/>
    </source>
</evidence>
<gene>
    <name evidence="5" type="ORF">GPM918_LOCUS20883</name>
    <name evidence="6" type="ORF">SRO942_LOCUS20882</name>
</gene>
<organism evidence="5 7">
    <name type="scientific">Didymodactylos carnosus</name>
    <dbReference type="NCBI Taxonomy" id="1234261"/>
    <lineage>
        <taxon>Eukaryota</taxon>
        <taxon>Metazoa</taxon>
        <taxon>Spiralia</taxon>
        <taxon>Gnathifera</taxon>
        <taxon>Rotifera</taxon>
        <taxon>Eurotatoria</taxon>
        <taxon>Bdelloidea</taxon>
        <taxon>Philodinida</taxon>
        <taxon>Philodinidae</taxon>
        <taxon>Didymodactylos</taxon>
    </lineage>
</organism>
<keyword evidence="2" id="KW-0067">ATP-binding</keyword>
<evidence type="ECO:0000256" key="1">
    <source>
        <dbReference type="ARBA" id="ARBA00022741"/>
    </source>
</evidence>
<accession>A0A814SEL2</accession>
<keyword evidence="1" id="KW-0547">Nucleotide-binding</keyword>
<dbReference type="SMART" id="SM00504">
    <property type="entry name" value="Ubox"/>
    <property type="match status" value="1"/>
</dbReference>
<sequence>MAEDSNTYEREAITNWLEKYGTSPITRKLMTVDKLRTNTIVKRLVDEFESGLQKQMYRFILGIDVKKGDRLFVAFGKSVHKAQWINRANEPKIILMTISGARAQKEASFFVELTKHPHIVRTYGLVDYPDDKRNEGVMLLQEYGVMGDLLEFLSTLENVSKEAVLCEMFMQIADAMTFLAYNRIVHGDLACRNVLLYHFDPNEPKNNVVKVTDFGLSRGSTVYLSVSSSATTTLNIIPYRYAAPEILVDVTSKEAYTEKSDMYSMGVLMWEAFMKDTIPWSFVHNDAEVQQRVIDGERLKQPETCSQKLWDIILSAMAQQPSYRPTFSSLKRRLTEHQVRSEMLQEICYFEGTTLLSGAQQQILNKFYGVNDQKWKLIYKSTTDGDKILDFHRCCDGKSNVLMTILSDNGYLFGGYNKFDWDSSNSHDIAYPDCDNFLFSLTNPHDIQPSKYAYIGGCDGHPVIHCKLFGPCFGYSDIRIDSIDSRHVNTIGFPHAYADTSEKGPDTFTGSPKFKIADIEIFQIVSKRLAKIKDTVT</sequence>